<dbReference type="Pfam" id="PF13349">
    <property type="entry name" value="DUF4097"/>
    <property type="match status" value="1"/>
</dbReference>
<dbReference type="InterPro" id="IPR025164">
    <property type="entry name" value="Toastrack_DUF4097"/>
</dbReference>
<sequence>MKEWKRNLALLGVLVVGIGAAGFYALPTMSSQNYEETKSTETSGIQIIDIEGYAANVNVTPGPDSQATAHFHGYGRSDVYSLKMQTNGDTLHILIDHPDQQWNFGSNSLTLDVVIPQRDFDRLTVNTASGDIHLQDLKAKALLSSTGSGNQDVSNVQSDTLALDTASGDLNVENTSATLDLKTASGNITGHRLTGKKISADCASGDINLGGLTGEIKTRVMSGNINLDYDKLSATLTAYTASGDVNVDLPNDSSFDLHHKSASGDFNSNFAMNNMTNTNHEHKGTVGSGATAVNVETVSGNLTVHKK</sequence>
<keyword evidence="3" id="KW-1185">Reference proteome</keyword>
<dbReference type="Gene3D" id="2.160.20.120">
    <property type="match status" value="1"/>
</dbReference>
<protein>
    <submittedName>
        <fullName evidence="2">DUF4097 family beta strand repeat protein</fullName>
    </submittedName>
</protein>
<dbReference type="EMBL" id="JAEQNB010000001">
    <property type="protein sequence ID" value="MBL0385805.1"/>
    <property type="molecule type" value="Genomic_DNA"/>
</dbReference>
<evidence type="ECO:0000313" key="3">
    <source>
        <dbReference type="Proteomes" id="UP000602284"/>
    </source>
</evidence>
<feature type="domain" description="DUF4097" evidence="1">
    <location>
        <begin position="46"/>
        <end position="304"/>
    </location>
</feature>
<dbReference type="PANTHER" id="PTHR34094:SF1">
    <property type="entry name" value="PROTEIN FAM185A"/>
    <property type="match status" value="1"/>
</dbReference>
<dbReference type="PANTHER" id="PTHR34094">
    <property type="match status" value="1"/>
</dbReference>
<accession>A0ABS1J6K4</accession>
<dbReference type="Proteomes" id="UP000602284">
    <property type="component" value="Unassembled WGS sequence"/>
</dbReference>
<gene>
    <name evidence="2" type="ORF">JJB07_04005</name>
</gene>
<reference evidence="2 3" key="1">
    <citation type="submission" date="2021-01" db="EMBL/GenBank/DDBJ databases">
        <title>Tumebacillus sp. strain ITR2 16S ribosomal RNA gene Genome sequencing and assembly.</title>
        <authorList>
            <person name="Kang M."/>
        </authorList>
    </citation>
    <scope>NUCLEOTIDE SEQUENCE [LARGE SCALE GENOMIC DNA]</scope>
    <source>
        <strain evidence="2 3">ITR2</strain>
    </source>
</reference>
<name>A0ABS1J6K4_9BACL</name>
<evidence type="ECO:0000313" key="2">
    <source>
        <dbReference type="EMBL" id="MBL0385805.1"/>
    </source>
</evidence>
<evidence type="ECO:0000259" key="1">
    <source>
        <dbReference type="Pfam" id="PF13349"/>
    </source>
</evidence>
<organism evidence="2 3">
    <name type="scientific">Tumebacillus amylolyticus</name>
    <dbReference type="NCBI Taxonomy" id="2801339"/>
    <lineage>
        <taxon>Bacteria</taxon>
        <taxon>Bacillati</taxon>
        <taxon>Bacillota</taxon>
        <taxon>Bacilli</taxon>
        <taxon>Bacillales</taxon>
        <taxon>Alicyclobacillaceae</taxon>
        <taxon>Tumebacillus</taxon>
    </lineage>
</organism>
<comment type="caution">
    <text evidence="2">The sequence shown here is derived from an EMBL/GenBank/DDBJ whole genome shotgun (WGS) entry which is preliminary data.</text>
</comment>
<proteinExistence type="predicted"/>
<dbReference type="RefSeq" id="WP_201631312.1">
    <property type="nucleotide sequence ID" value="NZ_JAEQNB010000001.1"/>
</dbReference>